<dbReference type="STRING" id="714315.GCA_000516535_00941"/>
<dbReference type="OrthoDB" id="79738at2"/>
<feature type="signal peptide" evidence="1">
    <location>
        <begin position="1"/>
        <end position="20"/>
    </location>
</feature>
<evidence type="ECO:0008006" key="4">
    <source>
        <dbReference type="Google" id="ProtNLM"/>
    </source>
</evidence>
<proteinExistence type="predicted"/>
<evidence type="ECO:0000313" key="2">
    <source>
        <dbReference type="EMBL" id="BBM36018.1"/>
    </source>
</evidence>
<accession>A0A510J9M6</accession>
<evidence type="ECO:0000313" key="3">
    <source>
        <dbReference type="Proteomes" id="UP000321606"/>
    </source>
</evidence>
<evidence type="ECO:0000256" key="1">
    <source>
        <dbReference type="SAM" id="SignalP"/>
    </source>
</evidence>
<name>A0A510J9M6_9FUSO</name>
<dbReference type="Proteomes" id="UP000321606">
    <property type="component" value="Chromosome"/>
</dbReference>
<protein>
    <recommendedName>
        <fullName evidence="4">Staphylocoagulase</fullName>
    </recommendedName>
</protein>
<organism evidence="2 3">
    <name type="scientific">Pseudoleptotrichia goodfellowii</name>
    <dbReference type="NCBI Taxonomy" id="157692"/>
    <lineage>
        <taxon>Bacteria</taxon>
        <taxon>Fusobacteriati</taxon>
        <taxon>Fusobacteriota</taxon>
        <taxon>Fusobacteriia</taxon>
        <taxon>Fusobacteriales</taxon>
        <taxon>Leptotrichiaceae</taxon>
        <taxon>Pseudoleptotrichia</taxon>
    </lineage>
</organism>
<keyword evidence="1" id="KW-0732">Signal</keyword>
<dbReference type="RefSeq" id="WP_026737430.1">
    <property type="nucleotide sequence ID" value="NZ_AP019822.1"/>
</dbReference>
<dbReference type="EMBL" id="AP019822">
    <property type="protein sequence ID" value="BBM36018.1"/>
    <property type="molecule type" value="Genomic_DNA"/>
</dbReference>
<reference evidence="2 3" key="1">
    <citation type="submission" date="2019-07" db="EMBL/GenBank/DDBJ databases">
        <title>Complete Genome Sequence of Leptotrichia goodfellowii Strain JCM 16774.</title>
        <authorList>
            <person name="Watanabe S."/>
            <person name="Cui L."/>
        </authorList>
    </citation>
    <scope>NUCLEOTIDE SEQUENCE [LARGE SCALE GENOMIC DNA]</scope>
    <source>
        <strain evidence="2 3">JCM16774</strain>
    </source>
</reference>
<gene>
    <name evidence="2" type="ORF">JCM16774_0950</name>
</gene>
<sequence>MIKKMIMTVFAVLVSSTGFAITNEQIIAQGAATQKAIFDKYYNRTPSGTSRKDGNLLNSVFPEVITNLDGINRGIYDKEFNRLGEAKEHKRKSTFRKMYVQFNDYILENSKFSRNVFSNFLQEQDDLQAYLYTNIYLSIEAFNLNMNTYLEGRKNSSTIDSNVKTVIDYLYYKGDEKSQEDYMNMSNRELAAIVDKEYMNLNDALDKRIAEGTQAEKKSGNSVKSSFKKLEKLYRQYDKSFEEYIDGSELKNEDKEKIKKLVKFENIASLKFMVKSLEKVEGEESEQQ</sequence>
<feature type="chain" id="PRO_5022191472" description="Staphylocoagulase" evidence="1">
    <location>
        <begin position="21"/>
        <end position="288"/>
    </location>
</feature>
<dbReference type="KEGG" id="lgo:JCM16774_0950"/>
<dbReference type="AlphaFoldDB" id="A0A510J9M6"/>